<proteinExistence type="predicted"/>
<organism evidence="2 3">
    <name type="scientific">Deinococcus aetherius</name>
    <dbReference type="NCBI Taxonomy" id="200252"/>
    <lineage>
        <taxon>Bacteria</taxon>
        <taxon>Thermotogati</taxon>
        <taxon>Deinococcota</taxon>
        <taxon>Deinococci</taxon>
        <taxon>Deinococcales</taxon>
        <taxon>Deinococcaceae</taxon>
        <taxon>Deinococcus</taxon>
    </lineage>
</organism>
<feature type="transmembrane region" description="Helical" evidence="1">
    <location>
        <begin position="90"/>
        <end position="113"/>
    </location>
</feature>
<dbReference type="Proteomes" id="UP001064971">
    <property type="component" value="Plasmid pDAETH-2"/>
</dbReference>
<name>A0ABM8AK89_9DEIO</name>
<keyword evidence="1" id="KW-0812">Transmembrane</keyword>
<evidence type="ECO:0000313" key="3">
    <source>
        <dbReference type="Proteomes" id="UP001064971"/>
    </source>
</evidence>
<evidence type="ECO:0000313" key="2">
    <source>
        <dbReference type="EMBL" id="BDP44248.1"/>
    </source>
</evidence>
<feature type="transmembrane region" description="Helical" evidence="1">
    <location>
        <begin position="64"/>
        <end position="84"/>
    </location>
</feature>
<gene>
    <name evidence="2" type="ORF">DAETH_42170</name>
</gene>
<keyword evidence="1" id="KW-0472">Membrane</keyword>
<keyword evidence="3" id="KW-1185">Reference proteome</keyword>
<dbReference type="RefSeq" id="WP_264778114.1">
    <property type="nucleotide sequence ID" value="NZ_AP026562.1"/>
</dbReference>
<feature type="transmembrane region" description="Helical" evidence="1">
    <location>
        <begin position="39"/>
        <end position="57"/>
    </location>
</feature>
<keyword evidence="2" id="KW-0614">Plasmid</keyword>
<accession>A0ABM8AK89</accession>
<reference evidence="2" key="1">
    <citation type="submission" date="2022-07" db="EMBL/GenBank/DDBJ databases">
        <title>Complete Genome Sequence of the Radioresistant Bacterium Deinococcus aetherius ST0316, Isolated from the Air Dust collected in Lower Stratosphere above Japan.</title>
        <authorList>
            <person name="Satoh K."/>
            <person name="Hagiwara K."/>
            <person name="Katsumata K."/>
            <person name="Kubo A."/>
            <person name="Yokobori S."/>
            <person name="Yamagishi A."/>
            <person name="Oono Y."/>
            <person name="Narumi I."/>
        </authorList>
    </citation>
    <scope>NUCLEOTIDE SEQUENCE</scope>
    <source>
        <strain evidence="2">ST0316</strain>
        <plasmid evidence="2">pDAETH-2</plasmid>
    </source>
</reference>
<geneLocation type="plasmid" evidence="2 3">
    <name>pDAETH-2</name>
</geneLocation>
<dbReference type="EMBL" id="AP026562">
    <property type="protein sequence ID" value="BDP44248.1"/>
    <property type="molecule type" value="Genomic_DNA"/>
</dbReference>
<sequence>MILLLLLIGLIALLLYRQRPLTDQVLAFALRTDQLPRPIVQRLVLIALMIGSLVLMVRQSQLGVISLLITLAQGVLAVLALLHVPVPPLVVQGVGLLLLALLLGLAPIAYVSILRRLHTVESSVRHP</sequence>
<keyword evidence="1" id="KW-1133">Transmembrane helix</keyword>
<protein>
    <submittedName>
        <fullName evidence="2">Uncharacterized protein</fullName>
    </submittedName>
</protein>
<evidence type="ECO:0000256" key="1">
    <source>
        <dbReference type="SAM" id="Phobius"/>
    </source>
</evidence>